<dbReference type="Proteomes" id="UP000791440">
    <property type="component" value="Unassembled WGS sequence"/>
</dbReference>
<reference evidence="2" key="2">
    <citation type="submission" date="2020-12" db="EMBL/GenBank/DDBJ databases">
        <authorList>
            <person name="Kanost M."/>
        </authorList>
    </citation>
    <scope>NUCLEOTIDE SEQUENCE</scope>
</reference>
<name>A0A921ZND6_MANSE</name>
<feature type="region of interest" description="Disordered" evidence="1">
    <location>
        <begin position="1877"/>
        <end position="1897"/>
    </location>
</feature>
<organism evidence="2 3">
    <name type="scientific">Manduca sexta</name>
    <name type="common">Tobacco hawkmoth</name>
    <name type="synonym">Tobacco hornworm</name>
    <dbReference type="NCBI Taxonomy" id="7130"/>
    <lineage>
        <taxon>Eukaryota</taxon>
        <taxon>Metazoa</taxon>
        <taxon>Ecdysozoa</taxon>
        <taxon>Arthropoda</taxon>
        <taxon>Hexapoda</taxon>
        <taxon>Insecta</taxon>
        <taxon>Pterygota</taxon>
        <taxon>Neoptera</taxon>
        <taxon>Endopterygota</taxon>
        <taxon>Lepidoptera</taxon>
        <taxon>Glossata</taxon>
        <taxon>Ditrysia</taxon>
        <taxon>Bombycoidea</taxon>
        <taxon>Sphingidae</taxon>
        <taxon>Sphinginae</taxon>
        <taxon>Sphingini</taxon>
        <taxon>Manduca</taxon>
    </lineage>
</organism>
<feature type="region of interest" description="Disordered" evidence="1">
    <location>
        <begin position="3176"/>
        <end position="3207"/>
    </location>
</feature>
<dbReference type="GO" id="GO:1904158">
    <property type="term" value="P:axonemal central apparatus assembly"/>
    <property type="evidence" value="ECO:0007669"/>
    <property type="project" value="TreeGrafter"/>
</dbReference>
<keyword evidence="3" id="KW-1185">Reference proteome</keyword>
<accession>A0A921ZND6</accession>
<comment type="caution">
    <text evidence="2">The sequence shown here is derived from an EMBL/GenBank/DDBJ whole genome shotgun (WGS) entry which is preliminary data.</text>
</comment>
<protein>
    <submittedName>
        <fullName evidence="2">Uncharacterized protein</fullName>
    </submittedName>
</protein>
<feature type="region of interest" description="Disordered" evidence="1">
    <location>
        <begin position="1694"/>
        <end position="1727"/>
    </location>
</feature>
<dbReference type="InterPro" id="IPR033305">
    <property type="entry name" value="Hydin-like"/>
</dbReference>
<feature type="compositionally biased region" description="Basic and acidic residues" evidence="1">
    <location>
        <begin position="3181"/>
        <end position="3192"/>
    </location>
</feature>
<evidence type="ECO:0000256" key="1">
    <source>
        <dbReference type="SAM" id="MobiDB-lite"/>
    </source>
</evidence>
<reference evidence="2" key="1">
    <citation type="journal article" date="2016" name="Insect Biochem. Mol. Biol.">
        <title>Multifaceted biological insights from a draft genome sequence of the tobacco hornworm moth, Manduca sexta.</title>
        <authorList>
            <person name="Kanost M.R."/>
            <person name="Arrese E.L."/>
            <person name="Cao X."/>
            <person name="Chen Y.R."/>
            <person name="Chellapilla S."/>
            <person name="Goldsmith M.R."/>
            <person name="Grosse-Wilde E."/>
            <person name="Heckel D.G."/>
            <person name="Herndon N."/>
            <person name="Jiang H."/>
            <person name="Papanicolaou A."/>
            <person name="Qu J."/>
            <person name="Soulages J.L."/>
            <person name="Vogel H."/>
            <person name="Walters J."/>
            <person name="Waterhouse R.M."/>
            <person name="Ahn S.J."/>
            <person name="Almeida F.C."/>
            <person name="An C."/>
            <person name="Aqrawi P."/>
            <person name="Bretschneider A."/>
            <person name="Bryant W.B."/>
            <person name="Bucks S."/>
            <person name="Chao H."/>
            <person name="Chevignon G."/>
            <person name="Christen J.M."/>
            <person name="Clarke D.F."/>
            <person name="Dittmer N.T."/>
            <person name="Ferguson L.C.F."/>
            <person name="Garavelou S."/>
            <person name="Gordon K.H.J."/>
            <person name="Gunaratna R.T."/>
            <person name="Han Y."/>
            <person name="Hauser F."/>
            <person name="He Y."/>
            <person name="Heidel-Fischer H."/>
            <person name="Hirsh A."/>
            <person name="Hu Y."/>
            <person name="Jiang H."/>
            <person name="Kalra D."/>
            <person name="Klinner C."/>
            <person name="Konig C."/>
            <person name="Kovar C."/>
            <person name="Kroll A.R."/>
            <person name="Kuwar S.S."/>
            <person name="Lee S.L."/>
            <person name="Lehman R."/>
            <person name="Li K."/>
            <person name="Li Z."/>
            <person name="Liang H."/>
            <person name="Lovelace S."/>
            <person name="Lu Z."/>
            <person name="Mansfield J.H."/>
            <person name="McCulloch K.J."/>
            <person name="Mathew T."/>
            <person name="Morton B."/>
            <person name="Muzny D.M."/>
            <person name="Neunemann D."/>
            <person name="Ongeri F."/>
            <person name="Pauchet Y."/>
            <person name="Pu L.L."/>
            <person name="Pyrousis I."/>
            <person name="Rao X.J."/>
            <person name="Redding A."/>
            <person name="Roesel C."/>
            <person name="Sanchez-Gracia A."/>
            <person name="Schaack S."/>
            <person name="Shukla A."/>
            <person name="Tetreau G."/>
            <person name="Wang Y."/>
            <person name="Xiong G.H."/>
            <person name="Traut W."/>
            <person name="Walsh T.K."/>
            <person name="Worley K.C."/>
            <person name="Wu D."/>
            <person name="Wu W."/>
            <person name="Wu Y.Q."/>
            <person name="Zhang X."/>
            <person name="Zou Z."/>
            <person name="Zucker H."/>
            <person name="Briscoe A.D."/>
            <person name="Burmester T."/>
            <person name="Clem R.J."/>
            <person name="Feyereisen R."/>
            <person name="Grimmelikhuijzen C.J.P."/>
            <person name="Hamodrakas S.J."/>
            <person name="Hansson B.S."/>
            <person name="Huguet E."/>
            <person name="Jermiin L.S."/>
            <person name="Lan Q."/>
            <person name="Lehman H.K."/>
            <person name="Lorenzen M."/>
            <person name="Merzendorfer H."/>
            <person name="Michalopoulos I."/>
            <person name="Morton D.B."/>
            <person name="Muthukrishnan S."/>
            <person name="Oakeshott J.G."/>
            <person name="Palmer W."/>
            <person name="Park Y."/>
            <person name="Passarelli A.L."/>
            <person name="Rozas J."/>
            <person name="Schwartz L.M."/>
            <person name="Smith W."/>
            <person name="Southgate A."/>
            <person name="Vilcinskas A."/>
            <person name="Vogt R."/>
            <person name="Wang P."/>
            <person name="Werren J."/>
            <person name="Yu X.Q."/>
            <person name="Zhou J.J."/>
            <person name="Brown S.J."/>
            <person name="Scherer S.E."/>
            <person name="Richards S."/>
            <person name="Blissard G.W."/>
        </authorList>
    </citation>
    <scope>NUCLEOTIDE SEQUENCE</scope>
</reference>
<feature type="compositionally biased region" description="Polar residues" evidence="1">
    <location>
        <begin position="3198"/>
        <end position="3207"/>
    </location>
</feature>
<evidence type="ECO:0000313" key="3">
    <source>
        <dbReference type="Proteomes" id="UP000791440"/>
    </source>
</evidence>
<feature type="compositionally biased region" description="Low complexity" evidence="1">
    <location>
        <begin position="1694"/>
        <end position="1721"/>
    </location>
</feature>
<gene>
    <name evidence="2" type="ORF">O3G_MSEX012269</name>
</gene>
<sequence length="4732" mass="535558">MKIGESNGVLHAIFETGETFIIKLMGSTHCVSVELEKQVVRFLDTYNTMVRQQTFKIINKSDHLLTFMCMKNDCVYYDFEEKMKLAGIFYDLKESESAKYMKLVQYDVLSSSEHERVYTRIFFDEIQALVADETLHFQNTHFSITPIKGNLWPNKGTEITVIFSPKEIGEFKATAYLDIDGVSDRIALKMMGASMPPSIYLNLETLDMDCVYINKTYNYEIVAINRGHINGVIVYKEVPPLFGSIISCSPEMHCLRPGDKDIFVISFCNSNQGPYFEEINFSIRDTDVVLKLYLKGEVVYPSLTFSIPCLDFGMVSLGVPKTMELDVINESVVHVNGSVKISSDGPEISSITLKDYAVAMPKPEVPQWPREFNIEPCKVDIEPESRVSLKVTLTANLIRANQTSLELELEKSDSPPVVLPVIFNATVPEITSAPDIKLRACFLDFPYKKEIVISSNEFYGYFTLDESKEETPLEVDVGVKEGWIEPNSSVSLPVVIKTGVLGVQEYSVRIHLFGLSQSIEICHVAGCGVRPIVTCTPMALHWGQVKLLNRTQKVLTMCNDSPVNVYFKASLLNKDGRWHIQPTEGYIEPESETDLQLSLYLIDADTYTNKAVLQLEKVKDILVPLSATGVGTSILVGDLRDKIVLGRHFTKIPLNSKVIMENRGTRMHALEWSEHYKAPKTKQHTAGFFSLDPKVFKMAAGEKIELIITGLSSKVTTVKEMWYLVGSVEGINKKELLLECQIIAEFVDPKIEVSSSVIDLQYDYGPYSEYYKLTDIITIKNVSKLPLDIDISVKPPFAIIQKQNTYKILPEEENHCCCICYNESDLNVSKMINEIGSHQSQIFVDYLTLKPVEPLRKGHLHFFEDINKIKIAFNLTHLVEERLEDQEVMKIQILFDTTKHLSLKSRVYCDLMRIRFKGHKNKDAIKLIGKVNFPNMFVLSPRVDFQCILNGSLESKTIKIQNITPLLVCYKLQWKKSIITAAVVPEIPKVPYTDQASQIQTSTEATETTLSVVQEAEGLPSAVSNLEKVIDQESITKEIALPIHEQLESVIDEDSVASFNFMKTRTMKKIAPMISDEYDVQFDWIGKFARKQKATKINVNDVLQLVPHRGLLKPSEIQYIHVIFRPKTNIHVRAILECEVLGGPPESIIVTGQSSDLMYKINTQQINFKIRSFHELAFEQLVISNIAPLLFEYKTYLNEPVLENELEGTILDLVPPEKALEPEEVTEMKIVVRPGVVGYFNRVFLLEIGHLPHIPIEVFGWGVIPQVYLTLHRPGIIHIHPEVGYLAIPMLTMEYLEAINELFTKSPSEHLNSPLTEKCFEDPELQQNWHICSSWDAYPSVMDIELAIERILVINHIKLRPELLTAYSNTSKMGPIPGFHTTSYVIDYGVVITGSTVQCMAEVINYGPIPTKLHFAKGTHIPPWLGIKLCGKLSPGEAGKLEIMFSPSSNDFIQLEEPVETCVNLEIPYGVTIPIQIKALCAVPYLLSNVAEINFGSVRCGDKIICSIPLKNVGKPTCIWYVTLKLKAPGPNPMVVLDSSGKYEPGEGGWLSVAFKPTMEMTYEGLLIFRFHMNPTRMTIPVSGQGILPQVHIIGPHVNFSPTLPWAETTDVYFGLTNPCPFPIELIVAHSDEKWKEEDEIYQLLTKYYNKPDEMLVPAIRPGTGLPFEIINFYKKFTEKVTKALEEESAAARALSTRANTAAKKTAKGSKPTPKSTTPKEATPRKFRTEAEIVADEIKSLKENNVDPLKECLHVFDHSSTDTKTDKNMKGLLVFVHGSPCEEAHCQEIAYSIGKRIDLPTINVDLCIVEALCICDCPAKQILTSAIHETFEMSQKHAKGDSDDNDGVSQEAFNENEDEFDIILRKIEFLANNKNVGTPRSKASDKKKKKSSNSSIASHSALGAMGSTTLFHMDLIHELLTDFFSRPKFMKGFVVDCLTSLVLKNPPLVLTTVLRCKPTIWNVHLVLCQSDFYRWAQTYEETHRENDLIDVNMSKVYDEVEIEGIIKSFEDMTAEEFENSSPELKSIYINYGLEERRQKYYESIGQVGEIIRKDKSGKDRSKSLLQVDASESKKKIKKEDTRAKPTSEFLVMNTKYNDYTKNTYENLINIANNWVFEESDVGSPIYGFNGQVVGAAQKKAKRKSEVQFQASEVSFEDRGFPLTFIMCPCMQYKEALVNMFVNSPVVQDALKEEEEHDILALPVNRKEFTVLLPKTFPTIHHEDPLKWRYLDEMPIKKCECNQLTDLNLLDDTTQDNVLNILSKWHCTCAKKVTSSQTSTSEIPSTSVENIVTEESELDIFYPPPLRSVKSIAATSGRLVLQPGDLVRCKYSFSPQVEGNFSVKRYVEVSGWPDSRVDINVVGICDLPRLDSRPKKMFQNFARRAVEDKVYKVTYLDNLKMFEFGPIFIGNFRIYEEEYTIDLKNSSLITADVEIEFQEETTVFQIDKDFVTLEPGCRGKLTISAAPAEVGIHNSVLLFCVKDNPEIITINIGCSGVVPVVEILPLTKQIEYGKLLLYRREDDRFIVKNDSILPIMWKIRNSQEFMEDFIIAQTSGIVPRQDNQVVPVTYIACRVGVISHKTLTIDIYDADGRGEPMLIDTLYLSAECYDVMVECAYENPAETYLNYGNVKVNSTVVREMYLLNRGKYNIYFKLKKVRNFPEPSLLRSFEVTPECGIIPSSLRLVSIEFECTPTTSINLVNVPAYICSLLDGSKDQVVVAKFPVCVTIASFYNTFTLFPLGELNFHIIPVGSGVMREVILNNTSKCPFTYEIILPKVYQIDPNAPPAMKLKDNKLKNPPMKCGNFMILNDDNLLAPGTSRTLQIQFLATAARKFEETIKFIISDTCPAEAQGVPLKLVGTGAMPTLDIWNIETTFREHLIVKDLSEYKVPESSPHCVFVENSVTLHFFCVTVNTSFRGAIDLYNNGLVACALNMKLHYQSNTNQSIFYLDKYDTHIEPLLHKSLGIIFSPKALSEYRAVLEIKLKLLDNQEQSYKICLIGEGVIPRLHMVSPPVRQHRIALLQFPVTCLGSISTKPIKFKNISSVKAAIVLDVIQQPYDSRPVFWLTAAPKSEKMVIIGNNEDMNVTMKIFIKPDEIATIDVHYNPLKKGRISCDVKLTILDNPYEYYTVLCEAEAFMEDVILIGIEMLSMDTDIDAYKASVEGTLSTISTVDSRKKSRSAPLDKKKSKAEGKKGKRMSVSSMKQTDSSSQPSVLKYVLDFGGCELCSMQRRSFIMVNNSDKVYKFTWGEVDHIVIRPSSGYISPGEEKDLEIMFFSGQPVAIKMAFINCSLTAISDDTLTIDIKGATWDNRQIVTLFDRDRRASLNERCEVTIDEQLVTPSEAFLGAIHIVVLYSATTEYTKYVCTLKEEKNLKDTFIYQTRTFEFNVDNVGNVPMKISWNFQIDDEFPARIDKYKQRKMMDGRVSGSLHDANQSEPNLPEKMEGMVSSKVTLFSGSEGRESVDTWFEVDLPFVIEPTKGCLKPNESKKFKVIFSPLEAFDYTVRLKSTIENLDPYDQNVTCKITAKSLIPYCHLDIEESDYLTSGRRKITGVALPPHMTVLEFNVLGSGCYKKKFNVINPTCEAYEFIFEMVISDKPELTPVHCDMLKGFVEGGTSTEVTFTFSPTAPGVYESQWKFIVPVFNLVINLLVVGLVREPDVVFLPTILIIRNSLVSFTKTDVVILKNNERESLVFEFKGNSLCNETGKTPVIVDPEYGLLKPLSETPIKIIYTPIQDGPLSFKIFCSITYMTKFLTLCVNALSYEIKPKVTYYIIGNEHVLNSDAITNIHLDQTASTYERTIPFIIKNDGSATFFFDWQYTVSAVKKYLQVNIEPRNGHVTPGTKVECVLYFTLKQVPVQAFPVTLLISDGPEYSIYLHAEIEKPLYRFSCMEFDFGKSIVNAPDNTYKKNIAFVNEDKVPMILDLNFTNVPELFVDYKAVSNIEPDKRLKIAIYFRPKQVREYEFKLQFWVNSLCEEVVTIKGEGIPLLFDLYEGCQKSFDLGPVKVGDKIVRTIEVMNHSKVPINASFIFRDMYPIIEDTTNSEMTSVCLSPSTVNVQASAGPSRGKMLQKHKDDQIREQIAMDIQNALSSLKVVPNKCIIKPYRKVPLKIQFKPVGMISTLNVQLNMTVFDFERPLVRLSGSATGMSLCFSQNSLQFGRVRKRGCKILKVMLLNKGDFGARFWWQPLISDEFTISPMQGNVAARTNVTFTITFRPINHNPFIKVWASCNIENYPPLELALYGTCVDIGNIQNKTLYLECPVREVQTEYVIVTNPSDDMWLVLSEVSGGPFDTLKEFHVEPNSTFEIPVHFKPKTIGKHEAQVLYSPLGESALFITLIGAATHPNPNGNILITVPAKESHTQELLVHNITEFPESYNVSTELVKMVPDKFEGYYEIKHPETIKVWGEASATCRWTYVCYEECEMQLKVMFVNELTREYQFYNITTTVTPSKIVDTLKFVSRARESVQKELTISNPLSNDADFYIRCDKLKCPEMLTIGRNSEEILVMTYSPLVVGETEDFLEVVNHLIGSYIYKVVLKCLPAKEKNLDFTTALGTIIPIRLRVHNKTDGKTTFTTTVSHPSIQADKEYTLGPFDKGKFLVWFEPMELGTQMCKVSFNSLAAGEFIFNIKGIGLEPKPQGPYDIKAGSYTMIRFKNVFEDSRVFKIYVDREEFYVKVLYETIKPKKDTKVYVYLIDRPPQGWAENPTGSLTIETYEPAEPKVQWTFFLQGMP</sequence>
<proteinExistence type="predicted"/>
<dbReference type="PANTHER" id="PTHR23053">
    <property type="entry name" value="DLEC1 DELETED IN LUNG AND ESOPHAGEAL CANCER 1"/>
    <property type="match status" value="1"/>
</dbReference>
<dbReference type="PANTHER" id="PTHR23053:SF0">
    <property type="entry name" value="HYDROCEPHALUS-INDUCING PROTEIN HOMOLOG"/>
    <property type="match status" value="1"/>
</dbReference>
<dbReference type="GO" id="GO:0003341">
    <property type="term" value="P:cilium movement"/>
    <property type="evidence" value="ECO:0007669"/>
    <property type="project" value="TreeGrafter"/>
</dbReference>
<dbReference type="EMBL" id="JH668703">
    <property type="protein sequence ID" value="KAG6460874.1"/>
    <property type="molecule type" value="Genomic_DNA"/>
</dbReference>
<evidence type="ECO:0000313" key="2">
    <source>
        <dbReference type="EMBL" id="KAG6460874.1"/>
    </source>
</evidence>
<dbReference type="GO" id="GO:0005930">
    <property type="term" value="C:axoneme"/>
    <property type="evidence" value="ECO:0007669"/>
    <property type="project" value="TreeGrafter"/>
</dbReference>